<dbReference type="KEGG" id="nao:Y958_23610"/>
<dbReference type="EMBL" id="CP022112">
    <property type="protein sequence ID" value="ASG23943.1"/>
    <property type="molecule type" value="Genomic_DNA"/>
</dbReference>
<dbReference type="InterPro" id="IPR029068">
    <property type="entry name" value="Glyas_Bleomycin-R_OHBP_Dase"/>
</dbReference>
<feature type="domain" description="VOC" evidence="1">
    <location>
        <begin position="144"/>
        <end position="256"/>
    </location>
</feature>
<dbReference type="InterPro" id="IPR004360">
    <property type="entry name" value="Glyas_Fos-R_dOase_dom"/>
</dbReference>
<evidence type="ECO:0000259" key="1">
    <source>
        <dbReference type="PROSITE" id="PS51819"/>
    </source>
</evidence>
<feature type="domain" description="VOC" evidence="1">
    <location>
        <begin position="14"/>
        <end position="128"/>
    </location>
</feature>
<dbReference type="Gene3D" id="3.10.180.10">
    <property type="entry name" value="2,3-Dihydroxybiphenyl 1,2-Dioxygenase, domain 1"/>
    <property type="match status" value="2"/>
</dbReference>
<evidence type="ECO:0000313" key="2">
    <source>
        <dbReference type="EMBL" id="ASG23943.1"/>
    </source>
</evidence>
<evidence type="ECO:0000313" key="3">
    <source>
        <dbReference type="Proteomes" id="UP000197153"/>
    </source>
</evidence>
<proteinExistence type="predicted"/>
<dbReference type="RefSeq" id="WP_088874405.1">
    <property type="nucleotide sequence ID" value="NZ_CP022112.1"/>
</dbReference>
<protein>
    <submittedName>
        <fullName evidence="2">Glyoxalase</fullName>
    </submittedName>
</protein>
<gene>
    <name evidence="2" type="ORF">Y958_23610</name>
</gene>
<reference evidence="2 3" key="1">
    <citation type="submission" date="2017-06" db="EMBL/GenBank/DDBJ databases">
        <title>Complete genome sequence of Nitrospirillum amazonense strain CBAmC, an endophytic nitrogen-fixing and plant growth-promoting bacterium, isolated from sugarcane.</title>
        <authorList>
            <person name="Schwab S."/>
            <person name="dos Santos Teixeira K.R."/>
            <person name="Simoes Araujo J.L."/>
            <person name="Soares Vidal M."/>
            <person name="Borges de Freitas H.R."/>
            <person name="Rivello Crivelaro A.L."/>
            <person name="Bueno de Camargo Nunes A."/>
            <person name="dos Santos C.M."/>
            <person name="Palmeira da Silva Rosa D."/>
            <person name="da Silva Padilha D."/>
            <person name="da Silva E."/>
            <person name="Araujo Terra L."/>
            <person name="Soares Mendes V."/>
            <person name="Farinelli L."/>
            <person name="Magalhaes Cruz L."/>
            <person name="Baldani J.I."/>
        </authorList>
    </citation>
    <scope>NUCLEOTIDE SEQUENCE [LARGE SCALE GENOMIC DNA]</scope>
    <source>
        <strain evidence="2 3">CBAmC</strain>
    </source>
</reference>
<organism evidence="2 3">
    <name type="scientific">Nitrospirillum viridazoti CBAmc</name>
    <dbReference type="NCBI Taxonomy" id="1441467"/>
    <lineage>
        <taxon>Bacteria</taxon>
        <taxon>Pseudomonadati</taxon>
        <taxon>Pseudomonadota</taxon>
        <taxon>Alphaproteobacteria</taxon>
        <taxon>Rhodospirillales</taxon>
        <taxon>Azospirillaceae</taxon>
        <taxon>Nitrospirillum</taxon>
        <taxon>Nitrospirillum viridazoti</taxon>
    </lineage>
</organism>
<sequence>MTASPYAASPHVAGLRSVALTVPDLAVAEDFYTRVWHLDVAARTHDAVYLRGTGAAHHLLSLHAGPVTQIRNVTFQARSLPALDTLARTVVEAGGRILAAVGPVAEPGGGAGLTVADPDGRILRFVHGDAEHADAGEVPDRPIRLTHVVLNSRDVARTQAFFERALGFKLSDRTRIMAFLRCGPDHHSVALGDADTDSLNHIAFLMPDLDSVMRGGGRMRDAGHAIEWGPGRHGPGNNGFNYFIGPFGVVIEYTAEVQQVDDSYPTGAPENWIWPPGRVDQWGISQPPSPALKQAQRAVFFAPAG</sequence>
<name>A0A248JYY7_9PROT</name>
<dbReference type="Proteomes" id="UP000197153">
    <property type="component" value="Chromosome 3"/>
</dbReference>
<dbReference type="InterPro" id="IPR037523">
    <property type="entry name" value="VOC_core"/>
</dbReference>
<dbReference type="Pfam" id="PF00903">
    <property type="entry name" value="Glyoxalase"/>
    <property type="match status" value="2"/>
</dbReference>
<accession>A0A248JYY7</accession>
<dbReference type="AlphaFoldDB" id="A0A248JYY7"/>
<dbReference type="PROSITE" id="PS51819">
    <property type="entry name" value="VOC"/>
    <property type="match status" value="2"/>
</dbReference>
<dbReference type="SUPFAM" id="SSF54593">
    <property type="entry name" value="Glyoxalase/Bleomycin resistance protein/Dihydroxybiphenyl dioxygenase"/>
    <property type="match status" value="1"/>
</dbReference>
<keyword evidence="3" id="KW-1185">Reference proteome</keyword>